<accession>A0ABV4C9C2</accession>
<organism evidence="1 2">
    <name type="scientific">Mycobacterium servetii</name>
    <dbReference type="NCBI Taxonomy" id="3237418"/>
    <lineage>
        <taxon>Bacteria</taxon>
        <taxon>Bacillati</taxon>
        <taxon>Actinomycetota</taxon>
        <taxon>Actinomycetes</taxon>
        <taxon>Mycobacteriales</taxon>
        <taxon>Mycobacteriaceae</taxon>
        <taxon>Mycobacterium</taxon>
    </lineage>
</organism>
<evidence type="ECO:0000313" key="2">
    <source>
        <dbReference type="Proteomes" id="UP001564760"/>
    </source>
</evidence>
<dbReference type="Proteomes" id="UP001564760">
    <property type="component" value="Unassembled WGS sequence"/>
</dbReference>
<keyword evidence="2" id="KW-1185">Reference proteome</keyword>
<dbReference type="RefSeq" id="WP_369740233.1">
    <property type="nucleotide sequence ID" value="NZ_JBGEDP010000001.1"/>
</dbReference>
<reference evidence="1 2" key="1">
    <citation type="submission" date="2024-08" db="EMBL/GenBank/DDBJ databases">
        <title>Mycobacterium servetensis sp. nov., a novel rapid-growing mycobacterial species recovered from a human patient in Zaragoza, Spain.</title>
        <authorList>
            <person name="Tristancho-Baro A.I."/>
            <person name="Buenestado-Serrano S."/>
            <person name="Garcia De Viedma D."/>
            <person name="Milagro-Beamonte A."/>
            <person name="Burillo N."/>
            <person name="Sanz S."/>
            <person name="Lopez-Calleja A.I."/>
            <person name="Penas-Utrilla D."/>
            <person name="Guardingo M."/>
            <person name="Garcia M.J."/>
            <person name="Vinuelas-Bayon J."/>
        </authorList>
    </citation>
    <scope>NUCLEOTIDE SEQUENCE [LARGE SCALE GENOMIC DNA]</scope>
    <source>
        <strain evidence="2">HUMS_12744610</strain>
    </source>
</reference>
<dbReference type="EMBL" id="JBGEDP010000001">
    <property type="protein sequence ID" value="MEY8017865.1"/>
    <property type="molecule type" value="Genomic_DNA"/>
</dbReference>
<evidence type="ECO:0000313" key="1">
    <source>
        <dbReference type="EMBL" id="MEY8017865.1"/>
    </source>
</evidence>
<proteinExistence type="predicted"/>
<protein>
    <submittedName>
        <fullName evidence="1">Uncharacterized protein</fullName>
    </submittedName>
</protein>
<sequence>MIERHTAGLAPGWYVRDGLFWDDVCSVLAAPFTTQGNALACRSALERGDTPRHYYIDEVAARLPGEAPPPG</sequence>
<name>A0ABV4C9C2_9MYCO</name>
<gene>
    <name evidence="1" type="ORF">AB8998_24305</name>
</gene>
<comment type="caution">
    <text evidence="1">The sequence shown here is derived from an EMBL/GenBank/DDBJ whole genome shotgun (WGS) entry which is preliminary data.</text>
</comment>